<feature type="region of interest" description="Disordered" evidence="1">
    <location>
        <begin position="121"/>
        <end position="152"/>
    </location>
</feature>
<comment type="caution">
    <text evidence="2">The sequence shown here is derived from an EMBL/GenBank/DDBJ whole genome shotgun (WGS) entry which is preliminary data.</text>
</comment>
<organism evidence="2 3">
    <name type="scientific">Fusarium torreyae</name>
    <dbReference type="NCBI Taxonomy" id="1237075"/>
    <lineage>
        <taxon>Eukaryota</taxon>
        <taxon>Fungi</taxon>
        <taxon>Dikarya</taxon>
        <taxon>Ascomycota</taxon>
        <taxon>Pezizomycotina</taxon>
        <taxon>Sordariomycetes</taxon>
        <taxon>Hypocreomycetidae</taxon>
        <taxon>Hypocreales</taxon>
        <taxon>Nectriaceae</taxon>
        <taxon>Fusarium</taxon>
    </lineage>
</organism>
<reference evidence="2" key="1">
    <citation type="submission" date="2022-09" db="EMBL/GenBank/DDBJ databases">
        <title>Fusarium specimens isolated from Avocado Roots.</title>
        <authorList>
            <person name="Stajich J."/>
            <person name="Roper C."/>
            <person name="Heimlech-Rivalta G."/>
        </authorList>
    </citation>
    <scope>NUCLEOTIDE SEQUENCE</scope>
    <source>
        <strain evidence="2">CF00136</strain>
    </source>
</reference>
<evidence type="ECO:0000313" key="2">
    <source>
        <dbReference type="EMBL" id="KAJ4256183.1"/>
    </source>
</evidence>
<name>A0A9W8RWT2_9HYPO</name>
<feature type="compositionally biased region" description="Low complexity" evidence="1">
    <location>
        <begin position="121"/>
        <end position="151"/>
    </location>
</feature>
<dbReference type="AlphaFoldDB" id="A0A9W8RWT2"/>
<protein>
    <recommendedName>
        <fullName evidence="4">Extracellular membrane protein CFEM domain-containing protein</fullName>
    </recommendedName>
</protein>
<evidence type="ECO:0000313" key="3">
    <source>
        <dbReference type="Proteomes" id="UP001152049"/>
    </source>
</evidence>
<proteinExistence type="predicted"/>
<sequence length="179" mass="18978">MPRVLEGDLAYGRLQWLIYALLQNGCFFGSFPGGSCTDDAACMCTQQKYREKYFCCMAEKCDSDIMPESIERQHSECRARDLDFTFDAEKVCGINLTTTTTPASSATVAATTSSVSHESSATSTTALVTSDAETTTTAESTPEASSTGSAAPVADSAPQVKFALSGIAMLFVVSGMLLL</sequence>
<evidence type="ECO:0008006" key="4">
    <source>
        <dbReference type="Google" id="ProtNLM"/>
    </source>
</evidence>
<dbReference type="Proteomes" id="UP001152049">
    <property type="component" value="Unassembled WGS sequence"/>
</dbReference>
<evidence type="ECO:0000256" key="1">
    <source>
        <dbReference type="SAM" id="MobiDB-lite"/>
    </source>
</evidence>
<gene>
    <name evidence="2" type="ORF">NW762_009261</name>
</gene>
<dbReference type="OrthoDB" id="5234364at2759"/>
<accession>A0A9W8RWT2</accession>
<keyword evidence="3" id="KW-1185">Reference proteome</keyword>
<dbReference type="EMBL" id="JAOQAZ010000019">
    <property type="protein sequence ID" value="KAJ4256183.1"/>
    <property type="molecule type" value="Genomic_DNA"/>
</dbReference>